<dbReference type="STRING" id="1193182.BN11_60009"/>
<dbReference type="InterPro" id="IPR002711">
    <property type="entry name" value="HNH"/>
</dbReference>
<feature type="domain" description="HNH nuclease" evidence="3">
    <location>
        <begin position="391"/>
        <end position="442"/>
    </location>
</feature>
<dbReference type="GO" id="GO:0008270">
    <property type="term" value="F:zinc ion binding"/>
    <property type="evidence" value="ECO:0007669"/>
    <property type="project" value="InterPro"/>
</dbReference>
<evidence type="ECO:0000259" key="3">
    <source>
        <dbReference type="SMART" id="SM00507"/>
    </source>
</evidence>
<evidence type="ECO:0000313" key="5">
    <source>
        <dbReference type="Proteomes" id="UP000035763"/>
    </source>
</evidence>
<dbReference type="OrthoDB" id="5177627at2"/>
<dbReference type="Pfam" id="PF02720">
    <property type="entry name" value="DUF222"/>
    <property type="match status" value="1"/>
</dbReference>
<organism evidence="4 5">
    <name type="scientific">Nostocoides australiense Ben110</name>
    <dbReference type="NCBI Taxonomy" id="1193182"/>
    <lineage>
        <taxon>Bacteria</taxon>
        <taxon>Bacillati</taxon>
        <taxon>Actinomycetota</taxon>
        <taxon>Actinomycetes</taxon>
        <taxon>Micrococcales</taxon>
        <taxon>Intrasporangiaceae</taxon>
        <taxon>Nostocoides</taxon>
    </lineage>
</organism>
<comment type="similarity">
    <text evidence="1">Belongs to the Rv1128c/1148c/1588c/1702c/1945/3466 family.</text>
</comment>
<dbReference type="InterPro" id="IPR003870">
    <property type="entry name" value="DUF222"/>
</dbReference>
<evidence type="ECO:0000313" key="4">
    <source>
        <dbReference type="EMBL" id="CCH75255.1"/>
    </source>
</evidence>
<dbReference type="AlphaFoldDB" id="W6K2F4"/>
<evidence type="ECO:0000256" key="2">
    <source>
        <dbReference type="SAM" id="MobiDB-lite"/>
    </source>
</evidence>
<dbReference type="Pfam" id="PF01844">
    <property type="entry name" value="HNH"/>
    <property type="match status" value="1"/>
</dbReference>
<dbReference type="InterPro" id="IPR003615">
    <property type="entry name" value="HNH_nuc"/>
</dbReference>
<dbReference type="RefSeq" id="WP_048693260.1">
    <property type="nucleotide sequence ID" value="NZ_HG764815.1"/>
</dbReference>
<keyword evidence="5" id="KW-1185">Reference proteome</keyword>
<dbReference type="Proteomes" id="UP000035763">
    <property type="component" value="Unassembled WGS sequence"/>
</dbReference>
<dbReference type="GO" id="GO:0003676">
    <property type="term" value="F:nucleic acid binding"/>
    <property type="evidence" value="ECO:0007669"/>
    <property type="project" value="InterPro"/>
</dbReference>
<proteinExistence type="inferred from homology"/>
<comment type="caution">
    <text evidence="4">The sequence shown here is derived from an EMBL/GenBank/DDBJ whole genome shotgun (WGS) entry which is preliminary data.</text>
</comment>
<sequence>MAVHPSTPRDPRSGDLGISDVLNLVRDCTAALSSVRQEVGAATEAQLLDLVSELGELALWSDAAEVAVVGDALTRGLPAASQVPLSPADWIATASRRHTRGSASRVVKIAEALRSPTITRPAGALAPGQDGEVLGEAILGAVVPLPCGQVAMDEMRRLAPDLQPAFVPAAWEAYALVGAGGDPREVRRIRPELYARFGRPDRLNDRDEGARKHAFLSTGAVDPVDGLTDYRMSLSAESAAILEAALDRLTKPQPGPDGGADPRSYPTRRADALIELVRRATTHGVVPTVAPDTGAGLQGDGQGRPAADRRAAERPAAGRPASQVSLIVRLGDLRDEDGCATTITGLDAGRYLSIATARLLSCNTMLAPIIVDEHGTPIIIGHSKRLFTSQQVRAMQLRDDGCSFLHCSRPAGWADAHHLIHWADGGATEIDNGALLCNYHHHVVHSRRLAGWVTTDPPDDTLGRPPGSSETSDAEDLARRRDRGEPAAADRPAGPPRVHWDLTPGSYDRLLAARAGGSAA</sequence>
<feature type="compositionally biased region" description="Basic and acidic residues" evidence="2">
    <location>
        <begin position="476"/>
        <end position="485"/>
    </location>
</feature>
<dbReference type="GO" id="GO:0004519">
    <property type="term" value="F:endonuclease activity"/>
    <property type="evidence" value="ECO:0007669"/>
    <property type="project" value="InterPro"/>
</dbReference>
<evidence type="ECO:0000256" key="1">
    <source>
        <dbReference type="ARBA" id="ARBA00023450"/>
    </source>
</evidence>
<dbReference type="SMART" id="SM00507">
    <property type="entry name" value="HNHc"/>
    <property type="match status" value="1"/>
</dbReference>
<protein>
    <recommendedName>
        <fullName evidence="3">HNH nuclease domain-containing protein</fullName>
    </recommendedName>
</protein>
<dbReference type="Gene3D" id="1.10.30.50">
    <property type="match status" value="1"/>
</dbReference>
<feature type="region of interest" description="Disordered" evidence="2">
    <location>
        <begin position="455"/>
        <end position="502"/>
    </location>
</feature>
<dbReference type="EMBL" id="CAJA01000485">
    <property type="protein sequence ID" value="CCH75255.1"/>
    <property type="molecule type" value="Genomic_DNA"/>
</dbReference>
<accession>W6K2F4</accession>
<dbReference type="CDD" id="cd00085">
    <property type="entry name" value="HNHc"/>
    <property type="match status" value="1"/>
</dbReference>
<gene>
    <name evidence="4" type="ORF">BN11_60009</name>
</gene>
<reference evidence="4 5" key="1">
    <citation type="journal article" date="2013" name="ISME J.">
        <title>A metabolic model for members of the genus Tetrasphaera involved in enhanced biological phosphorus removal.</title>
        <authorList>
            <person name="Kristiansen R."/>
            <person name="Nguyen H.T.T."/>
            <person name="Saunders A.M."/>
            <person name="Nielsen J.L."/>
            <person name="Wimmer R."/>
            <person name="Le V.Q."/>
            <person name="McIlroy S.J."/>
            <person name="Petrovski S."/>
            <person name="Seviour R.J."/>
            <person name="Calteau A."/>
            <person name="Nielsen K.L."/>
            <person name="Nielsen P.H."/>
        </authorList>
    </citation>
    <scope>NUCLEOTIDE SEQUENCE [LARGE SCALE GENOMIC DNA]</scope>
    <source>
        <strain evidence="4 5">Ben110</strain>
    </source>
</reference>
<feature type="region of interest" description="Disordered" evidence="2">
    <location>
        <begin position="286"/>
        <end position="320"/>
    </location>
</feature>
<name>W6K2F4_9MICO</name>